<keyword evidence="3" id="KW-1185">Reference proteome</keyword>
<feature type="transmembrane region" description="Helical" evidence="1">
    <location>
        <begin position="593"/>
        <end position="615"/>
    </location>
</feature>
<dbReference type="RefSeq" id="WP_302721168.1">
    <property type="nucleotide sequence ID" value="NZ_JAULRU010000257.1"/>
</dbReference>
<feature type="transmembrane region" description="Helical" evidence="1">
    <location>
        <begin position="182"/>
        <end position="199"/>
    </location>
</feature>
<feature type="transmembrane region" description="Helical" evidence="1">
    <location>
        <begin position="373"/>
        <end position="404"/>
    </location>
</feature>
<evidence type="ECO:0008006" key="4">
    <source>
        <dbReference type="Google" id="ProtNLM"/>
    </source>
</evidence>
<protein>
    <recommendedName>
        <fullName evidence="4">Glycosyltransferase RgtA/B/C/D-like domain-containing protein</fullName>
    </recommendedName>
</protein>
<feature type="transmembrane region" description="Helical" evidence="1">
    <location>
        <begin position="503"/>
        <end position="525"/>
    </location>
</feature>
<feature type="transmembrane region" description="Helical" evidence="1">
    <location>
        <begin position="294"/>
        <end position="314"/>
    </location>
</feature>
<organism evidence="2 3">
    <name type="scientific">Gilvimarinus gilvus</name>
    <dbReference type="NCBI Taxonomy" id="3058038"/>
    <lineage>
        <taxon>Bacteria</taxon>
        <taxon>Pseudomonadati</taxon>
        <taxon>Pseudomonadota</taxon>
        <taxon>Gammaproteobacteria</taxon>
        <taxon>Cellvibrionales</taxon>
        <taxon>Cellvibrionaceae</taxon>
        <taxon>Gilvimarinus</taxon>
    </lineage>
</organism>
<dbReference type="EMBL" id="JAXAFO010000045">
    <property type="protein sequence ID" value="MDX6851256.1"/>
    <property type="molecule type" value="Genomic_DNA"/>
</dbReference>
<accession>A0ABU4S3X7</accession>
<feature type="transmembrane region" description="Helical" evidence="1">
    <location>
        <begin position="43"/>
        <end position="64"/>
    </location>
</feature>
<name>A0ABU4S3X7_9GAMM</name>
<reference evidence="2 3" key="1">
    <citation type="submission" date="2023-11" db="EMBL/GenBank/DDBJ databases">
        <title>Gilvimarinus fulvus sp. nov., isolated from the surface of Kelp.</title>
        <authorList>
            <person name="Sun Y.Y."/>
            <person name="Gong Y."/>
            <person name="Du Z.J."/>
        </authorList>
    </citation>
    <scope>NUCLEOTIDE SEQUENCE [LARGE SCALE GENOMIC DNA]</scope>
    <source>
        <strain evidence="2 3">SDUM040013</strain>
    </source>
</reference>
<feature type="transmembrane region" description="Helical" evidence="1">
    <location>
        <begin position="323"/>
        <end position="342"/>
    </location>
</feature>
<gene>
    <name evidence="2" type="ORF">SCD92_17900</name>
</gene>
<feature type="transmembrane region" description="Helical" evidence="1">
    <location>
        <begin position="537"/>
        <end position="555"/>
    </location>
</feature>
<feature type="transmembrane region" description="Helical" evidence="1">
    <location>
        <begin position="561"/>
        <end position="581"/>
    </location>
</feature>
<dbReference type="Proteomes" id="UP001273505">
    <property type="component" value="Unassembled WGS sequence"/>
</dbReference>
<sequence length="756" mass="84085">MDHTGINEGHGFDAARRWQYSAGHITASATHPMPNSLLKSDRLLATVTVVIGILAIAMAGFDLYENGPFGKLITRAAVLEGGLEAIALASILAVCALLANRIALCIGICVTLAYLRRHNAELCLLAGVLYLEFILGFSRTLRTRLSASPCAEQSLIPDFITGISLWLLLSLLLSWLGFAYPITLLLTLAVLGTACFWVNQQAPITYQFARFSLTLPKHERALIGLLASWFLILAARTANVVTHDSLWYLAQGDRLLAPQGSIFDQLGLVSAVHYFPKLWETLLLPLTYFDDVRVQQGLALAILGWLGLTIYGLCQQLNIKRIWCWYALLVLLSLPAIANSSIALKTDLLCAAFVMMMCTGLAQWSTKRRVGDLFIAIGAGALACSTKLIAIPYVGIVFICALVYEILFTRKSYPAITPPNISQWLMVTSALLVSLGLLLRTWLLTGVPTIGPDPLIAIWQALGMEIQSPAGTWNWTRSQQWSDVPTLLYQWLLAPSNMPSIRITWFGNIWFVCLLLTALAMLIGHKRTQPTQAINRFLQPLAIAGLVIAVAWQYFSRGGDGNYFVIPIVAVTCLAMAALTLRMKAQCSASTVALQIIFLSAFALHVSLSFMNAAWTPPGTRTLDTNFTQKPWQPGNWRTQRLDKAGLTKINQYLETRPNTERLVSRYLKQTAVLLPVRTEAFFSIWVMRPEITATTQNFVSYMQRYQIDHMLFKKPAKEDDTQRQELLEALRKQGWNKIEDRGGVLLTRPDARLNR</sequence>
<evidence type="ECO:0000313" key="3">
    <source>
        <dbReference type="Proteomes" id="UP001273505"/>
    </source>
</evidence>
<comment type="caution">
    <text evidence="2">The sequence shown here is derived from an EMBL/GenBank/DDBJ whole genome shotgun (WGS) entry which is preliminary data.</text>
</comment>
<evidence type="ECO:0000313" key="2">
    <source>
        <dbReference type="EMBL" id="MDX6851256.1"/>
    </source>
</evidence>
<keyword evidence="1" id="KW-0472">Membrane</keyword>
<keyword evidence="1" id="KW-0812">Transmembrane</keyword>
<feature type="transmembrane region" description="Helical" evidence="1">
    <location>
        <begin position="85"/>
        <end position="113"/>
    </location>
</feature>
<feature type="transmembrane region" description="Helical" evidence="1">
    <location>
        <begin position="220"/>
        <end position="238"/>
    </location>
</feature>
<evidence type="ECO:0000256" key="1">
    <source>
        <dbReference type="SAM" id="Phobius"/>
    </source>
</evidence>
<proteinExistence type="predicted"/>
<keyword evidence="1" id="KW-1133">Transmembrane helix</keyword>
<feature type="transmembrane region" description="Helical" evidence="1">
    <location>
        <begin position="119"/>
        <end position="138"/>
    </location>
</feature>
<feature type="transmembrane region" description="Helical" evidence="1">
    <location>
        <begin position="424"/>
        <end position="443"/>
    </location>
</feature>